<accession>A0A0A8XPR2</accession>
<keyword evidence="1" id="KW-0472">Membrane</keyword>
<evidence type="ECO:0000256" key="1">
    <source>
        <dbReference type="SAM" id="Phobius"/>
    </source>
</evidence>
<feature type="transmembrane region" description="Helical" evidence="1">
    <location>
        <begin position="56"/>
        <end position="75"/>
    </location>
</feature>
<dbReference type="EMBL" id="GBRH01282199">
    <property type="protein sequence ID" value="JAD15696.1"/>
    <property type="molecule type" value="Transcribed_RNA"/>
</dbReference>
<organism evidence="2">
    <name type="scientific">Arundo donax</name>
    <name type="common">Giant reed</name>
    <name type="synonym">Donax arundinaceus</name>
    <dbReference type="NCBI Taxonomy" id="35708"/>
    <lineage>
        <taxon>Eukaryota</taxon>
        <taxon>Viridiplantae</taxon>
        <taxon>Streptophyta</taxon>
        <taxon>Embryophyta</taxon>
        <taxon>Tracheophyta</taxon>
        <taxon>Spermatophyta</taxon>
        <taxon>Magnoliopsida</taxon>
        <taxon>Liliopsida</taxon>
        <taxon>Poales</taxon>
        <taxon>Poaceae</taxon>
        <taxon>PACMAD clade</taxon>
        <taxon>Arundinoideae</taxon>
        <taxon>Arundineae</taxon>
        <taxon>Arundo</taxon>
    </lineage>
</organism>
<name>A0A0A8XPR2_ARUDO</name>
<sequence length="77" mass="9040">MYEISIGLTLFRIRLKQLCSYSLDLTRFYKFVQPCSERCSVGCISKSKKKKKQRQNILLVQICLYLVPIKVLVGFDF</sequence>
<proteinExistence type="predicted"/>
<reference evidence="2" key="2">
    <citation type="journal article" date="2015" name="Data Brief">
        <title>Shoot transcriptome of the giant reed, Arundo donax.</title>
        <authorList>
            <person name="Barrero R.A."/>
            <person name="Guerrero F.D."/>
            <person name="Moolhuijzen P."/>
            <person name="Goolsby J.A."/>
            <person name="Tidwell J."/>
            <person name="Bellgard S.E."/>
            <person name="Bellgard M.I."/>
        </authorList>
    </citation>
    <scope>NUCLEOTIDE SEQUENCE</scope>
    <source>
        <tissue evidence="2">Shoot tissue taken approximately 20 cm above the soil surface</tissue>
    </source>
</reference>
<keyword evidence="1" id="KW-0812">Transmembrane</keyword>
<reference evidence="2" key="1">
    <citation type="submission" date="2014-09" db="EMBL/GenBank/DDBJ databases">
        <authorList>
            <person name="Magalhaes I.L.F."/>
            <person name="Oliveira U."/>
            <person name="Santos F.R."/>
            <person name="Vidigal T.H.D.A."/>
            <person name="Brescovit A.D."/>
            <person name="Santos A.J."/>
        </authorList>
    </citation>
    <scope>NUCLEOTIDE SEQUENCE</scope>
    <source>
        <tissue evidence="2">Shoot tissue taken approximately 20 cm above the soil surface</tissue>
    </source>
</reference>
<dbReference type="AlphaFoldDB" id="A0A0A8XPR2"/>
<protein>
    <submittedName>
        <fullName evidence="2">Uncharacterized protein</fullName>
    </submittedName>
</protein>
<keyword evidence="1" id="KW-1133">Transmembrane helix</keyword>
<evidence type="ECO:0000313" key="2">
    <source>
        <dbReference type="EMBL" id="JAD15696.1"/>
    </source>
</evidence>